<dbReference type="FunFam" id="1.10.167.10:FF:000009">
    <property type="entry name" value="G protein-coupled receptor kinase"/>
    <property type="match status" value="1"/>
</dbReference>
<keyword evidence="6 7" id="KW-0067">ATP-binding</keyword>
<dbReference type="GeneID" id="102988242"/>
<dbReference type="Gene3D" id="1.10.167.10">
    <property type="entry name" value="Regulator of G-protein Signalling 4, domain 2"/>
    <property type="match status" value="2"/>
</dbReference>
<comment type="similarity">
    <text evidence="1 7">Belongs to the protein kinase superfamily. AGC Ser/Thr protein kinase family. GPRK subfamily.</text>
</comment>
<dbReference type="PANTHER" id="PTHR24355">
    <property type="entry name" value="G PROTEIN-COUPLED RECEPTOR KINASE/RIBOSOMAL PROTEIN S6 KINASE"/>
    <property type="match status" value="1"/>
</dbReference>
<evidence type="ECO:0000256" key="2">
    <source>
        <dbReference type="ARBA" id="ARBA00022527"/>
    </source>
</evidence>
<evidence type="ECO:0000256" key="7">
    <source>
        <dbReference type="RuleBase" id="RU000308"/>
    </source>
</evidence>
<dbReference type="InterPro" id="IPR016137">
    <property type="entry name" value="RGS"/>
</dbReference>
<dbReference type="SMART" id="SM00315">
    <property type="entry name" value="RGS"/>
    <property type="match status" value="1"/>
</dbReference>
<evidence type="ECO:0000256" key="1">
    <source>
        <dbReference type="ARBA" id="ARBA00009793"/>
    </source>
</evidence>
<dbReference type="SMART" id="SM00133">
    <property type="entry name" value="S_TK_X"/>
    <property type="match status" value="1"/>
</dbReference>
<feature type="domain" description="AGC-kinase C-terminal" evidence="10">
    <location>
        <begin position="257"/>
        <end position="322"/>
    </location>
</feature>
<dbReference type="PROSITE" id="PS51285">
    <property type="entry name" value="AGC_KINASE_CTER"/>
    <property type="match status" value="1"/>
</dbReference>
<dbReference type="GO" id="GO:0009966">
    <property type="term" value="P:regulation of signal transduction"/>
    <property type="evidence" value="ECO:0007669"/>
    <property type="project" value="TreeGrafter"/>
</dbReference>
<evidence type="ECO:0000313" key="11">
    <source>
        <dbReference type="Proteomes" id="UP000248484"/>
    </source>
</evidence>
<reference evidence="12" key="1">
    <citation type="submission" date="2025-08" db="UniProtKB">
        <authorList>
            <consortium name="RefSeq"/>
        </authorList>
    </citation>
    <scope>IDENTIFICATION</scope>
    <source>
        <tissue evidence="12">Muscle</tissue>
    </source>
</reference>
<organism evidence="11 12">
    <name type="scientific">Physeter macrocephalus</name>
    <name type="common">Sperm whale</name>
    <name type="synonym">Physeter catodon</name>
    <dbReference type="NCBI Taxonomy" id="9755"/>
    <lineage>
        <taxon>Eukaryota</taxon>
        <taxon>Metazoa</taxon>
        <taxon>Chordata</taxon>
        <taxon>Craniata</taxon>
        <taxon>Vertebrata</taxon>
        <taxon>Euteleostomi</taxon>
        <taxon>Mammalia</taxon>
        <taxon>Eutheria</taxon>
        <taxon>Laurasiatheria</taxon>
        <taxon>Artiodactyla</taxon>
        <taxon>Whippomorpha</taxon>
        <taxon>Cetacea</taxon>
        <taxon>Odontoceti</taxon>
        <taxon>Physeteridae</taxon>
        <taxon>Physeter</taxon>
    </lineage>
</organism>
<evidence type="ECO:0000259" key="8">
    <source>
        <dbReference type="PROSITE" id="PS50011"/>
    </source>
</evidence>
<dbReference type="Pfam" id="PF00069">
    <property type="entry name" value="Pkinase"/>
    <property type="match status" value="1"/>
</dbReference>
<dbReference type="GO" id="GO:0005737">
    <property type="term" value="C:cytoplasm"/>
    <property type="evidence" value="ECO:0007669"/>
    <property type="project" value="TreeGrafter"/>
</dbReference>
<dbReference type="InterPro" id="IPR000719">
    <property type="entry name" value="Prot_kinase_dom"/>
</dbReference>
<accession>A0A9W2WSI5</accession>
<dbReference type="InterPro" id="IPR000239">
    <property type="entry name" value="GPCR_kinase"/>
</dbReference>
<evidence type="ECO:0000259" key="10">
    <source>
        <dbReference type="PROSITE" id="PS51285"/>
    </source>
</evidence>
<dbReference type="PANTHER" id="PTHR24355:SF14">
    <property type="entry name" value="G PROTEIN-COUPLED RECEPTOR KINASE 4"/>
    <property type="match status" value="1"/>
</dbReference>
<dbReference type="GO" id="GO:0007165">
    <property type="term" value="P:signal transduction"/>
    <property type="evidence" value="ECO:0007669"/>
    <property type="project" value="InterPro"/>
</dbReference>
<keyword evidence="3 7" id="KW-0808">Transferase</keyword>
<dbReference type="EC" id="2.7.11.-" evidence="7"/>
<evidence type="ECO:0000313" key="12">
    <source>
        <dbReference type="RefSeq" id="XP_054942231.1"/>
    </source>
</evidence>
<dbReference type="AlphaFoldDB" id="A0A9W2WSI5"/>
<dbReference type="Proteomes" id="UP000248484">
    <property type="component" value="Chromosome 7"/>
</dbReference>
<evidence type="ECO:0000256" key="6">
    <source>
        <dbReference type="ARBA" id="ARBA00022840"/>
    </source>
</evidence>
<dbReference type="GO" id="GO:0004703">
    <property type="term" value="F:G protein-coupled receptor kinase activity"/>
    <property type="evidence" value="ECO:0007669"/>
    <property type="project" value="InterPro"/>
</dbReference>
<dbReference type="Gene3D" id="1.10.510.10">
    <property type="entry name" value="Transferase(Phosphotransferase) domain 1"/>
    <property type="match status" value="1"/>
</dbReference>
<dbReference type="GO" id="GO:0005524">
    <property type="term" value="F:ATP binding"/>
    <property type="evidence" value="ECO:0007669"/>
    <property type="project" value="UniProtKB-KW"/>
</dbReference>
<evidence type="ECO:0000256" key="5">
    <source>
        <dbReference type="ARBA" id="ARBA00022777"/>
    </source>
</evidence>
<dbReference type="Pfam" id="PF00615">
    <property type="entry name" value="RGS"/>
    <property type="match status" value="1"/>
</dbReference>
<dbReference type="RefSeq" id="XP_054942231.1">
    <property type="nucleotide sequence ID" value="XM_055086256.1"/>
</dbReference>
<dbReference type="InterPro" id="IPR000961">
    <property type="entry name" value="AGC-kinase_C"/>
</dbReference>
<keyword evidence="12" id="KW-0675">Receptor</keyword>
<keyword evidence="2 7" id="KW-0723">Serine/threonine-protein kinase</keyword>
<dbReference type="InterPro" id="IPR011009">
    <property type="entry name" value="Kinase-like_dom_sf"/>
</dbReference>
<evidence type="ECO:0000259" key="9">
    <source>
        <dbReference type="PROSITE" id="PS50132"/>
    </source>
</evidence>
<gene>
    <name evidence="12" type="primary">GRK4</name>
</gene>
<feature type="domain" description="RGS" evidence="9">
    <location>
        <begin position="59"/>
        <end position="150"/>
    </location>
</feature>
<keyword evidence="11" id="KW-1185">Reference proteome</keyword>
<keyword evidence="5 7" id="KW-0418">Kinase</keyword>
<dbReference type="CTD" id="2868"/>
<dbReference type="SUPFAM" id="SSF48097">
    <property type="entry name" value="Regulator of G-protein signaling, RGS"/>
    <property type="match status" value="1"/>
</dbReference>
<dbReference type="SUPFAM" id="SSF56112">
    <property type="entry name" value="Protein kinase-like (PK-like)"/>
    <property type="match status" value="1"/>
</dbReference>
<keyword evidence="4 7" id="KW-0547">Nucleotide-binding</keyword>
<dbReference type="PROSITE" id="PS50132">
    <property type="entry name" value="RGS"/>
    <property type="match status" value="1"/>
</dbReference>
<sequence>MELENLLANSMLLKARQGGYGKKSGRSKKWREMLKLPPVSQCSTLRRSIEKEYSSLCDKQPIGRLLFRQFCNTKHDLKRCIEFLDAVAEYEVAADEDRRDCGLLVLDTFFIEESSATPLPEIPAHVVQECRLQLQEDPSKDVFKECTRDLKPENILLDDHAPEVLNRERYTFSPDWWGLGCLIYEMIQGHSPFRKFKEKVNREEVERRVKQETERYSEKFSEDAKSICTLLLTKDPKQRLGCRGEGVAEVRGHPVFRDINFKRLEAHLSDPPFRPDPQAVYCRDVLDIEQFSTVKGVQLDSTDYTFYSQFVTGRVSIPWQNEMIQSECFKDINESGNVALDPEDGTYQPAPGQKRGFFHRLFTRGVKLSLSSFLFSVPVM</sequence>
<evidence type="ECO:0000256" key="3">
    <source>
        <dbReference type="ARBA" id="ARBA00022679"/>
    </source>
</evidence>
<proteinExistence type="inferred from homology"/>
<protein>
    <recommendedName>
        <fullName evidence="7">G protein-coupled receptor kinase</fullName>
        <ecNumber evidence="7">2.7.11.-</ecNumber>
    </recommendedName>
</protein>
<dbReference type="InterPro" id="IPR044926">
    <property type="entry name" value="RGS_subdomain_2"/>
</dbReference>
<dbReference type="PRINTS" id="PR00717">
    <property type="entry name" value="GPCRKINASE"/>
</dbReference>
<dbReference type="PROSITE" id="PS50011">
    <property type="entry name" value="PROTEIN_KINASE_DOM"/>
    <property type="match status" value="1"/>
</dbReference>
<dbReference type="SMART" id="SM00220">
    <property type="entry name" value="S_TKc"/>
    <property type="match status" value="1"/>
</dbReference>
<evidence type="ECO:0000256" key="4">
    <source>
        <dbReference type="ARBA" id="ARBA00022741"/>
    </source>
</evidence>
<name>A0A9W2WSI5_PHYMC</name>
<feature type="domain" description="Protein kinase" evidence="8">
    <location>
        <begin position="1"/>
        <end position="256"/>
    </location>
</feature>
<dbReference type="InterPro" id="IPR036305">
    <property type="entry name" value="RGS_sf"/>
</dbReference>